<gene>
    <name evidence="2" type="ORF">HOLleu_21264</name>
</gene>
<keyword evidence="3" id="KW-1185">Reference proteome</keyword>
<name>A0A9Q1BXG7_HOLLE</name>
<feature type="domain" description="Ig-like" evidence="1">
    <location>
        <begin position="81"/>
        <end position="182"/>
    </location>
</feature>
<evidence type="ECO:0000313" key="2">
    <source>
        <dbReference type="EMBL" id="KAJ8034430.1"/>
    </source>
</evidence>
<reference evidence="2" key="1">
    <citation type="submission" date="2021-10" db="EMBL/GenBank/DDBJ databases">
        <title>Tropical sea cucumber genome reveals ecological adaptation and Cuvierian tubules defense mechanism.</title>
        <authorList>
            <person name="Chen T."/>
        </authorList>
    </citation>
    <scope>NUCLEOTIDE SEQUENCE</scope>
    <source>
        <strain evidence="2">Nanhai2018</strain>
        <tissue evidence="2">Muscle</tissue>
    </source>
</reference>
<dbReference type="EMBL" id="JAIZAY010000010">
    <property type="protein sequence ID" value="KAJ8034430.1"/>
    <property type="molecule type" value="Genomic_DNA"/>
</dbReference>
<dbReference type="InterPro" id="IPR007110">
    <property type="entry name" value="Ig-like_dom"/>
</dbReference>
<evidence type="ECO:0000259" key="1">
    <source>
        <dbReference type="PROSITE" id="PS50835"/>
    </source>
</evidence>
<dbReference type="InterPro" id="IPR036179">
    <property type="entry name" value="Ig-like_dom_sf"/>
</dbReference>
<sequence length="285" mass="31658">MGAKPPANLTRVIDNEVAHSSKVSYSTSENMKQHTSDSIAVLDIPNAKPRMNISCHTSIDEIHSNHNSTMITIMSEIQTNPLLIVGINGRNYTSDSLVALRENAAVYCYAVGARPPANLTWIIDEVAHSSKVFYSTSENKKKQHTYDSIAVLNIPNDKPKINASCHTSIFEIHGNHKNTMITIILEIQEKGCPKLGRLSVSRGCSAGHEYFKVPEYAEDNLYLLSEYLNCTTLNDSLTAASRVHLATKNVLTYIIHILQGIEFLQAYGENKYLLRNPLLSTALKE</sequence>
<dbReference type="SUPFAM" id="SSF48726">
    <property type="entry name" value="Immunoglobulin"/>
    <property type="match status" value="1"/>
</dbReference>
<organism evidence="2 3">
    <name type="scientific">Holothuria leucospilota</name>
    <name type="common">Black long sea cucumber</name>
    <name type="synonym">Mertensiothuria leucospilota</name>
    <dbReference type="NCBI Taxonomy" id="206669"/>
    <lineage>
        <taxon>Eukaryota</taxon>
        <taxon>Metazoa</taxon>
        <taxon>Echinodermata</taxon>
        <taxon>Eleutherozoa</taxon>
        <taxon>Echinozoa</taxon>
        <taxon>Holothuroidea</taxon>
        <taxon>Aspidochirotacea</taxon>
        <taxon>Aspidochirotida</taxon>
        <taxon>Holothuriidae</taxon>
        <taxon>Holothuria</taxon>
    </lineage>
</organism>
<dbReference type="PROSITE" id="PS50835">
    <property type="entry name" value="IG_LIKE"/>
    <property type="match status" value="1"/>
</dbReference>
<dbReference type="AlphaFoldDB" id="A0A9Q1BXG7"/>
<dbReference type="Proteomes" id="UP001152320">
    <property type="component" value="Chromosome 10"/>
</dbReference>
<proteinExistence type="predicted"/>
<dbReference type="OrthoDB" id="6498224at2759"/>
<dbReference type="Gene3D" id="2.60.40.10">
    <property type="entry name" value="Immunoglobulins"/>
    <property type="match status" value="1"/>
</dbReference>
<accession>A0A9Q1BXG7</accession>
<protein>
    <recommendedName>
        <fullName evidence="1">Ig-like domain-containing protein</fullName>
    </recommendedName>
</protein>
<evidence type="ECO:0000313" key="3">
    <source>
        <dbReference type="Proteomes" id="UP001152320"/>
    </source>
</evidence>
<dbReference type="InterPro" id="IPR013783">
    <property type="entry name" value="Ig-like_fold"/>
</dbReference>
<comment type="caution">
    <text evidence="2">The sequence shown here is derived from an EMBL/GenBank/DDBJ whole genome shotgun (WGS) entry which is preliminary data.</text>
</comment>